<comment type="caution">
    <text evidence="2">The sequence shown here is derived from an EMBL/GenBank/DDBJ whole genome shotgun (WGS) entry which is preliminary data.</text>
</comment>
<feature type="compositionally biased region" description="Low complexity" evidence="1">
    <location>
        <begin position="39"/>
        <end position="53"/>
    </location>
</feature>
<proteinExistence type="predicted"/>
<evidence type="ECO:0000313" key="3">
    <source>
        <dbReference type="Proteomes" id="UP001266305"/>
    </source>
</evidence>
<feature type="compositionally biased region" description="Basic and acidic residues" evidence="1">
    <location>
        <begin position="14"/>
        <end position="36"/>
    </location>
</feature>
<gene>
    <name evidence="2" type="ORF">P7K49_002213</name>
</gene>
<evidence type="ECO:0000256" key="1">
    <source>
        <dbReference type="SAM" id="MobiDB-lite"/>
    </source>
</evidence>
<organism evidence="2 3">
    <name type="scientific">Saguinus oedipus</name>
    <name type="common">Cotton-top tamarin</name>
    <name type="synonym">Oedipomidas oedipus</name>
    <dbReference type="NCBI Taxonomy" id="9490"/>
    <lineage>
        <taxon>Eukaryota</taxon>
        <taxon>Metazoa</taxon>
        <taxon>Chordata</taxon>
        <taxon>Craniata</taxon>
        <taxon>Vertebrata</taxon>
        <taxon>Euteleostomi</taxon>
        <taxon>Mammalia</taxon>
        <taxon>Eutheria</taxon>
        <taxon>Euarchontoglires</taxon>
        <taxon>Primates</taxon>
        <taxon>Haplorrhini</taxon>
        <taxon>Platyrrhini</taxon>
        <taxon>Cebidae</taxon>
        <taxon>Callitrichinae</taxon>
        <taxon>Saguinus</taxon>
    </lineage>
</organism>
<dbReference type="PANTHER" id="PTHR47765">
    <property type="entry name" value="3'-5' EXONUCLEASE DOMAIN-CONTAINING PROTEIN"/>
    <property type="match status" value="1"/>
</dbReference>
<accession>A0ABQ9WGP8</accession>
<feature type="region of interest" description="Disordered" evidence="1">
    <location>
        <begin position="1"/>
        <end position="59"/>
    </location>
</feature>
<dbReference type="EMBL" id="JASSZA010000001">
    <property type="protein sequence ID" value="KAK2120827.1"/>
    <property type="molecule type" value="Genomic_DNA"/>
</dbReference>
<evidence type="ECO:0000313" key="2">
    <source>
        <dbReference type="EMBL" id="KAK2120827.1"/>
    </source>
</evidence>
<name>A0ABQ9WGP8_SAGOE</name>
<reference evidence="2 3" key="1">
    <citation type="submission" date="2023-05" db="EMBL/GenBank/DDBJ databases">
        <title>B98-5 Cell Line De Novo Hybrid Assembly: An Optical Mapping Approach.</title>
        <authorList>
            <person name="Kananen K."/>
            <person name="Auerbach J.A."/>
            <person name="Kautto E."/>
            <person name="Blachly J.S."/>
        </authorList>
    </citation>
    <scope>NUCLEOTIDE SEQUENCE [LARGE SCALE GENOMIC DNA]</scope>
    <source>
        <strain evidence="2">B95-8</strain>
        <tissue evidence="2">Cell line</tissue>
    </source>
</reference>
<dbReference type="InterPro" id="IPR052408">
    <property type="entry name" value="Exonuclease_MUT-7-like"/>
</dbReference>
<dbReference type="PANTHER" id="PTHR47765:SF2">
    <property type="entry name" value="EXONUCLEASE MUT-7 HOMOLOG"/>
    <property type="match status" value="1"/>
</dbReference>
<protein>
    <submittedName>
        <fullName evidence="2">Uncharacterized protein</fullName>
    </submittedName>
</protein>
<keyword evidence="3" id="KW-1185">Reference proteome</keyword>
<dbReference type="Proteomes" id="UP001266305">
    <property type="component" value="Unassembled WGS sequence"/>
</dbReference>
<sequence>MARFHVSPCGQAGGEDHPDVRAALPHGERPTDEPRRARISSSQAPSPSATPTSGLACRGLDPSASAISLMGRERAPALCWPRQAGSGQVPGSVLPLSSLAMPLQLRAQVGAGRCLVVDSSLKAQQQVKAVLRHFNVRVTHADIFSRCQVSPEYLSRLRLALDQGSGSGAGRVSLVQPAGPWGGTAPSRRWFAFGELPPAPTGLLADMEGNHGQPCGLSGSRLPKATHRTACMSW</sequence>